<accession>A0A6P4YJU7</accession>
<organism evidence="2 3">
    <name type="scientific">Branchiostoma belcheri</name>
    <name type="common">Amphioxus</name>
    <dbReference type="NCBI Taxonomy" id="7741"/>
    <lineage>
        <taxon>Eukaryota</taxon>
        <taxon>Metazoa</taxon>
        <taxon>Chordata</taxon>
        <taxon>Cephalochordata</taxon>
        <taxon>Leptocardii</taxon>
        <taxon>Amphioxiformes</taxon>
        <taxon>Branchiostomatidae</taxon>
        <taxon>Branchiostoma</taxon>
    </lineage>
</organism>
<dbReference type="OrthoDB" id="5975969at2759"/>
<dbReference type="Proteomes" id="UP000515135">
    <property type="component" value="Unplaced"/>
</dbReference>
<dbReference type="KEGG" id="bbel:109470266"/>
<reference evidence="3" key="1">
    <citation type="submission" date="2025-08" db="UniProtKB">
        <authorList>
            <consortium name="RefSeq"/>
        </authorList>
    </citation>
    <scope>IDENTIFICATION</scope>
    <source>
        <tissue evidence="3">Gonad</tissue>
    </source>
</reference>
<protein>
    <submittedName>
        <fullName evidence="3">Uncharacterized protein LOC109470266 isoform X1</fullName>
    </submittedName>
</protein>
<feature type="compositionally biased region" description="Polar residues" evidence="1">
    <location>
        <begin position="45"/>
        <end position="61"/>
    </location>
</feature>
<feature type="region of interest" description="Disordered" evidence="1">
    <location>
        <begin position="1"/>
        <end position="119"/>
    </location>
</feature>
<keyword evidence="2" id="KW-1185">Reference proteome</keyword>
<feature type="compositionally biased region" description="Low complexity" evidence="1">
    <location>
        <begin position="141"/>
        <end position="160"/>
    </location>
</feature>
<evidence type="ECO:0000313" key="2">
    <source>
        <dbReference type="Proteomes" id="UP000515135"/>
    </source>
</evidence>
<sequence length="278" mass="30419">MTERTRSDISSDVSDVVISEQTERQEEDLAQRRTLSRSRKVSGLPSLQTAWGTSMGMSQRGKTFAPELTTREDERDEPGASDVATSAETEEGRGRTSADLGDDYKEQGGVEGPPAGYTRSPISVVTEYALADFAEQYKRGSSLASSTRSSMSQGSSFSGFSGRGSTGAGSSISSSGSEGRTQRLSSMLRKPNRSLAKEQALNEFSKTDEHLAYIRDEALKNQVELPIGLLITMKKEVLTVVQETAKEYKKTVGPHHRLTMDALQRVDELTEEIKRMGF</sequence>
<evidence type="ECO:0000313" key="3">
    <source>
        <dbReference type="RefSeq" id="XP_019624703.1"/>
    </source>
</evidence>
<feature type="compositionally biased region" description="Basic and acidic residues" evidence="1">
    <location>
        <begin position="90"/>
        <end position="108"/>
    </location>
</feature>
<dbReference type="GeneID" id="109470266"/>
<evidence type="ECO:0000256" key="1">
    <source>
        <dbReference type="SAM" id="MobiDB-lite"/>
    </source>
</evidence>
<proteinExistence type="predicted"/>
<name>A0A6P4YJU7_BRABE</name>
<dbReference type="RefSeq" id="XP_019624703.1">
    <property type="nucleotide sequence ID" value="XM_019769144.1"/>
</dbReference>
<feature type="compositionally biased region" description="Basic and acidic residues" evidence="1">
    <location>
        <begin position="21"/>
        <end position="31"/>
    </location>
</feature>
<dbReference type="AlphaFoldDB" id="A0A6P4YJU7"/>
<feature type="compositionally biased region" description="Low complexity" evidence="1">
    <location>
        <begin position="168"/>
        <end position="179"/>
    </location>
</feature>
<gene>
    <name evidence="3" type="primary">LOC109470266</name>
</gene>
<feature type="region of interest" description="Disordered" evidence="1">
    <location>
        <begin position="141"/>
        <end position="195"/>
    </location>
</feature>
<feature type="compositionally biased region" description="Low complexity" evidence="1">
    <location>
        <begin position="10"/>
        <end position="19"/>
    </location>
</feature>